<keyword evidence="4" id="KW-0472">Membrane</keyword>
<dbReference type="PANTHER" id="PTHR30093">
    <property type="entry name" value="GENERAL SECRETION PATHWAY PROTEIN G"/>
    <property type="match status" value="1"/>
</dbReference>
<keyword evidence="4" id="KW-1133">Transmembrane helix</keyword>
<dbReference type="InterPro" id="IPR001082">
    <property type="entry name" value="Pilin"/>
</dbReference>
<evidence type="ECO:0000256" key="3">
    <source>
        <dbReference type="RuleBase" id="RU000389"/>
    </source>
</evidence>
<sequence>MTVQKRVQQGFTLIELMIVIAIVGILAAIALPAYQDYTVRAKMSEPMAKLAESKTTIAEYFVTNSVVPATLAVAGIEGQESIIATEIVRDMTYDVNSGGPIVNIFVHASVLPGETNDLAFQLSGITRDDGSITWVCQPGDGASQATPMKTKWLPANCRG</sequence>
<dbReference type="Pfam" id="PF07963">
    <property type="entry name" value="N_methyl"/>
    <property type="match status" value="1"/>
</dbReference>
<keyword evidence="2" id="KW-0488">Methylation</keyword>
<evidence type="ECO:0000256" key="2">
    <source>
        <dbReference type="ARBA" id="ARBA00022481"/>
    </source>
</evidence>
<reference evidence="5 6" key="1">
    <citation type="submission" date="2019-08" db="EMBL/GenBank/DDBJ databases">
        <title>Parahaliea maris sp. nov., isolated from the surface seawater.</title>
        <authorList>
            <person name="Liu Y."/>
        </authorList>
    </citation>
    <scope>NUCLEOTIDE SEQUENCE [LARGE SCALE GENOMIC DNA]</scope>
    <source>
        <strain evidence="5 6">HSLHS9</strain>
    </source>
</reference>
<gene>
    <name evidence="5" type="ORF">FV139_02120</name>
</gene>
<evidence type="ECO:0000313" key="6">
    <source>
        <dbReference type="Proteomes" id="UP000321039"/>
    </source>
</evidence>
<proteinExistence type="inferred from homology"/>
<feature type="transmembrane region" description="Helical" evidence="4">
    <location>
        <begin position="12"/>
        <end position="34"/>
    </location>
</feature>
<dbReference type="RefSeq" id="WP_148066583.1">
    <property type="nucleotide sequence ID" value="NZ_VRZA01000001.1"/>
</dbReference>
<dbReference type="PANTHER" id="PTHR30093:SF34">
    <property type="entry name" value="PREPILIN PEPTIDASE-DEPENDENT PROTEIN D"/>
    <property type="match status" value="1"/>
</dbReference>
<dbReference type="Pfam" id="PF00114">
    <property type="entry name" value="Pilin"/>
    <property type="match status" value="1"/>
</dbReference>
<dbReference type="GO" id="GO:0007155">
    <property type="term" value="P:cell adhesion"/>
    <property type="evidence" value="ECO:0007669"/>
    <property type="project" value="InterPro"/>
</dbReference>
<protein>
    <submittedName>
        <fullName evidence="5">Pilin</fullName>
    </submittedName>
</protein>
<accession>A0A5C9A5W8</accession>
<dbReference type="PROSITE" id="PS00409">
    <property type="entry name" value="PROKAR_NTER_METHYL"/>
    <property type="match status" value="1"/>
</dbReference>
<keyword evidence="3" id="KW-0281">Fimbrium</keyword>
<comment type="similarity">
    <text evidence="1 3">Belongs to the N-Me-Phe pilin family.</text>
</comment>
<dbReference type="EMBL" id="VRZA01000001">
    <property type="protein sequence ID" value="TXS96315.1"/>
    <property type="molecule type" value="Genomic_DNA"/>
</dbReference>
<dbReference type="AlphaFoldDB" id="A0A5C9A5W8"/>
<organism evidence="5 6">
    <name type="scientific">Parahaliea maris</name>
    <dbReference type="NCBI Taxonomy" id="2716870"/>
    <lineage>
        <taxon>Bacteria</taxon>
        <taxon>Pseudomonadati</taxon>
        <taxon>Pseudomonadota</taxon>
        <taxon>Gammaproteobacteria</taxon>
        <taxon>Cellvibrionales</taxon>
        <taxon>Halieaceae</taxon>
        <taxon>Parahaliea</taxon>
    </lineage>
</organism>
<evidence type="ECO:0000256" key="4">
    <source>
        <dbReference type="SAM" id="Phobius"/>
    </source>
</evidence>
<dbReference type="NCBIfam" id="TIGR02532">
    <property type="entry name" value="IV_pilin_GFxxxE"/>
    <property type="match status" value="1"/>
</dbReference>
<dbReference type="GO" id="GO:0009289">
    <property type="term" value="C:pilus"/>
    <property type="evidence" value="ECO:0007669"/>
    <property type="project" value="InterPro"/>
</dbReference>
<dbReference type="Proteomes" id="UP000321039">
    <property type="component" value="Unassembled WGS sequence"/>
</dbReference>
<name>A0A5C9A5W8_9GAMM</name>
<evidence type="ECO:0000313" key="5">
    <source>
        <dbReference type="EMBL" id="TXS96315.1"/>
    </source>
</evidence>
<comment type="caution">
    <text evidence="5">The sequence shown here is derived from an EMBL/GenBank/DDBJ whole genome shotgun (WGS) entry which is preliminary data.</text>
</comment>
<keyword evidence="6" id="KW-1185">Reference proteome</keyword>
<dbReference type="InterPro" id="IPR045584">
    <property type="entry name" value="Pilin-like"/>
</dbReference>
<dbReference type="SUPFAM" id="SSF54523">
    <property type="entry name" value="Pili subunits"/>
    <property type="match status" value="1"/>
</dbReference>
<dbReference type="InterPro" id="IPR012902">
    <property type="entry name" value="N_methyl_site"/>
</dbReference>
<evidence type="ECO:0000256" key="1">
    <source>
        <dbReference type="ARBA" id="ARBA00005233"/>
    </source>
</evidence>
<dbReference type="Gene3D" id="3.30.700.10">
    <property type="entry name" value="Glycoprotein, Type 4 Pilin"/>
    <property type="match status" value="1"/>
</dbReference>
<keyword evidence="4" id="KW-0812">Transmembrane</keyword>